<evidence type="ECO:0000256" key="6">
    <source>
        <dbReference type="SAM" id="Phobius"/>
    </source>
</evidence>
<reference evidence="8 9" key="1">
    <citation type="submission" date="2018-08" db="EMBL/GenBank/DDBJ databases">
        <title>Draft genome sequence of Psychrilyobacter sp. strain SD5 isolated from Black Sea water.</title>
        <authorList>
            <person name="Yadav S."/>
            <person name="Villanueva L."/>
            <person name="Damste J.S.S."/>
        </authorList>
    </citation>
    <scope>NUCLEOTIDE SEQUENCE [LARGE SCALE GENOMIC DNA]</scope>
    <source>
        <strain evidence="8 9">SD5</strain>
    </source>
</reference>
<feature type="transmembrane region" description="Helical" evidence="6">
    <location>
        <begin position="84"/>
        <end position="103"/>
    </location>
</feature>
<dbReference type="RefSeq" id="WP_114643151.1">
    <property type="nucleotide sequence ID" value="NZ_JAACIO010000039.1"/>
</dbReference>
<dbReference type="SUPFAM" id="SSF55729">
    <property type="entry name" value="Acyl-CoA N-acyltransferases (Nat)"/>
    <property type="match status" value="1"/>
</dbReference>
<evidence type="ECO:0000256" key="4">
    <source>
        <dbReference type="ARBA" id="ARBA00022989"/>
    </source>
</evidence>
<proteinExistence type="predicted"/>
<feature type="transmembrane region" description="Helical" evidence="6">
    <location>
        <begin position="178"/>
        <end position="201"/>
    </location>
</feature>
<evidence type="ECO:0000256" key="5">
    <source>
        <dbReference type="ARBA" id="ARBA00023136"/>
    </source>
</evidence>
<dbReference type="InterPro" id="IPR051211">
    <property type="entry name" value="PG_lysyltransferase"/>
</dbReference>
<feature type="domain" description="Phosphatidylglycerol lysyltransferase C-terminal" evidence="7">
    <location>
        <begin position="224"/>
        <end position="510"/>
    </location>
</feature>
<dbReference type="InterPro" id="IPR024320">
    <property type="entry name" value="LPG_synthase_C"/>
</dbReference>
<dbReference type="PANTHER" id="PTHR34697:SF2">
    <property type="entry name" value="PHOSPHATIDYLGLYCEROL LYSYLTRANSFERASE"/>
    <property type="match status" value="1"/>
</dbReference>
<dbReference type="Proteomes" id="UP000263486">
    <property type="component" value="Unassembled WGS sequence"/>
</dbReference>
<evidence type="ECO:0000313" key="9">
    <source>
        <dbReference type="Proteomes" id="UP000263486"/>
    </source>
</evidence>
<evidence type="ECO:0000256" key="3">
    <source>
        <dbReference type="ARBA" id="ARBA00022692"/>
    </source>
</evidence>
<keyword evidence="4 6" id="KW-1133">Transmembrane helix</keyword>
<protein>
    <submittedName>
        <fullName evidence="8">DUF2156 domain-containing protein</fullName>
    </submittedName>
</protein>
<dbReference type="PANTHER" id="PTHR34697">
    <property type="entry name" value="PHOSPHATIDYLGLYCEROL LYSYLTRANSFERASE"/>
    <property type="match status" value="1"/>
</dbReference>
<evidence type="ECO:0000256" key="2">
    <source>
        <dbReference type="ARBA" id="ARBA00022475"/>
    </source>
</evidence>
<organism evidence="8 9">
    <name type="scientific">Psychrilyobacter piezotolerans</name>
    <dbReference type="NCBI Taxonomy" id="2293438"/>
    <lineage>
        <taxon>Bacteria</taxon>
        <taxon>Fusobacteriati</taxon>
        <taxon>Fusobacteriota</taxon>
        <taxon>Fusobacteriia</taxon>
        <taxon>Fusobacteriales</taxon>
        <taxon>Fusobacteriaceae</taxon>
        <taxon>Psychrilyobacter</taxon>
    </lineage>
</organism>
<keyword evidence="5 6" id="KW-0472">Membrane</keyword>
<keyword evidence="2" id="KW-1003">Cell membrane</keyword>
<name>A0ABX9KF63_9FUSO</name>
<dbReference type="Pfam" id="PF09924">
    <property type="entry name" value="LPG_synthase_C"/>
    <property type="match status" value="1"/>
</dbReference>
<feature type="transmembrane region" description="Helical" evidence="6">
    <location>
        <begin position="12"/>
        <end position="36"/>
    </location>
</feature>
<sequence length="537" mass="62561">MKTLKAIKYLLLFNVPFVLSILTLFSGSLLLVSGIYPENLIIFNFLFKIFPEEVIFLSKYLINVTSILLIVMSYGLFKKMKRAWFLNNFILVGAILLLLLKGINYLECFILIFVLSLSLLSKDYFYRKGFLLKMNVSKIWLLYFFVLILISTIIGLSIHTDVRYSSSLWWNFSHNHSVFIFLHSILIGSLVILYYLGILFFKPFEVDGCEADIDKEEIKEILSHFNSSRGYFSLLSDKKFLLTDNRDGFIMYGTTKNNYISLGDPICRCEDIPILLDKFNTLGRVNDKNIAFYEIDESYLKYYLNLGLKVIKIGEEAVIDLPSFSLEGSENKKLRYVNSKLSKEGLKFEIFYDLKPVLNELKDISDEWLTTKKTREKEFSLGLFDEDYLKNFPIAVLYYNDEIIAFSNLLPTKDKKEMSIDLMRYSNKAPASTMEFLFIQIILWAQEEGYEKFSLGMAPLSGIETSMYANFWNRYAGFIYENSDTYYNFEGLKKFKNKFFPEWNSKYIAYSGNFNLLRLLLDITSLVSGGVLKVFKK</sequence>
<comment type="subcellular location">
    <subcellularLocation>
        <location evidence="1">Cell membrane</location>
        <topology evidence="1">Multi-pass membrane protein</topology>
    </subcellularLocation>
</comment>
<comment type="caution">
    <text evidence="8">The sequence shown here is derived from an EMBL/GenBank/DDBJ whole genome shotgun (WGS) entry which is preliminary data.</text>
</comment>
<evidence type="ECO:0000313" key="8">
    <source>
        <dbReference type="EMBL" id="REI40102.1"/>
    </source>
</evidence>
<evidence type="ECO:0000259" key="7">
    <source>
        <dbReference type="Pfam" id="PF09924"/>
    </source>
</evidence>
<keyword evidence="3 6" id="KW-0812">Transmembrane</keyword>
<gene>
    <name evidence="8" type="ORF">DYH56_12195</name>
</gene>
<feature type="transmembrane region" description="Helical" evidence="6">
    <location>
        <begin position="139"/>
        <end position="158"/>
    </location>
</feature>
<feature type="transmembrane region" description="Helical" evidence="6">
    <location>
        <begin position="56"/>
        <end position="77"/>
    </location>
</feature>
<keyword evidence="9" id="KW-1185">Reference proteome</keyword>
<dbReference type="EMBL" id="QUAJ01000024">
    <property type="protein sequence ID" value="REI40102.1"/>
    <property type="molecule type" value="Genomic_DNA"/>
</dbReference>
<dbReference type="InterPro" id="IPR016181">
    <property type="entry name" value="Acyl_CoA_acyltransferase"/>
</dbReference>
<accession>A0ABX9KF63</accession>
<evidence type="ECO:0000256" key="1">
    <source>
        <dbReference type="ARBA" id="ARBA00004651"/>
    </source>
</evidence>